<feature type="transmembrane region" description="Helical" evidence="7">
    <location>
        <begin position="239"/>
        <end position="262"/>
    </location>
</feature>
<dbReference type="Pfam" id="PF20684">
    <property type="entry name" value="Fung_rhodopsin"/>
    <property type="match status" value="1"/>
</dbReference>
<gene>
    <name evidence="9" type="ORF">VTK73DRAFT_10147</name>
</gene>
<dbReference type="PANTHER" id="PTHR33048:SF105">
    <property type="match status" value="1"/>
</dbReference>
<feature type="region of interest" description="Disordered" evidence="6">
    <location>
        <begin position="377"/>
        <end position="429"/>
    </location>
</feature>
<keyword evidence="2 7" id="KW-0812">Transmembrane</keyword>
<reference evidence="9 10" key="1">
    <citation type="journal article" date="2024" name="Commun. Biol.">
        <title>Comparative genomic analysis of thermophilic fungi reveals convergent evolutionary adaptations and gene losses.</title>
        <authorList>
            <person name="Steindorff A.S."/>
            <person name="Aguilar-Pontes M.V."/>
            <person name="Robinson A.J."/>
            <person name="Andreopoulos B."/>
            <person name="LaButti K."/>
            <person name="Kuo A."/>
            <person name="Mondo S."/>
            <person name="Riley R."/>
            <person name="Otillar R."/>
            <person name="Haridas S."/>
            <person name="Lipzen A."/>
            <person name="Grimwood J."/>
            <person name="Schmutz J."/>
            <person name="Clum A."/>
            <person name="Reid I.D."/>
            <person name="Moisan M.C."/>
            <person name="Butler G."/>
            <person name="Nguyen T.T.M."/>
            <person name="Dewar K."/>
            <person name="Conant G."/>
            <person name="Drula E."/>
            <person name="Henrissat B."/>
            <person name="Hansel C."/>
            <person name="Singer S."/>
            <person name="Hutchinson M.I."/>
            <person name="de Vries R.P."/>
            <person name="Natvig D.O."/>
            <person name="Powell A.J."/>
            <person name="Tsang A."/>
            <person name="Grigoriev I.V."/>
        </authorList>
    </citation>
    <scope>NUCLEOTIDE SEQUENCE [LARGE SCALE GENOMIC DNA]</scope>
    <source>
        <strain evidence="9 10">ATCC 24622</strain>
    </source>
</reference>
<sequence length="483" mass="52343">MSEPSSAPPDPAAAAAQAAAAAAFKEFSIEAWTLLSIGLLVTILRTYTRVRAVGFKGLQADDLLAWIGALFYCVETSLAYSVGNVAHGLANNGMTDKQRASLSPKDPEYRLRVIGSKIQLAGWSSYSALLWSLKLSLLVFYMRLTAGLSRSYRIRIYIGFAFLVASWIIVVMNLFLACRPFHKYWQIFPDPGNVCQPAVSNQVVWVYLAFNVATDLYLLSIPLPMLWQSSLKPIKKVGLMVVFSGGIFVVVCAILRCILIVTDPVNGAQLAGSWAVRETFVAVVTTNLPIVFSLIKTMLEPIFGSLFSSVRSTKPYDRTPREIRTFGGGHSGGAGTGAQRSGRGRGPPTVNPLTNITFSESEERIVDELKMQDIKTTWSESGSDRGPVSSSQEHQEAPPRTSHTYRRGGGGSRDGGTDGSDKHNGGGGVNIRKQVEVAVVHEHRPFDAANGLGAAEAGAVRNHGHYAFARGPKRSSYHAQVHT</sequence>
<feature type="transmembrane region" description="Helical" evidence="7">
    <location>
        <begin position="123"/>
        <end position="144"/>
    </location>
</feature>
<evidence type="ECO:0000256" key="4">
    <source>
        <dbReference type="ARBA" id="ARBA00023136"/>
    </source>
</evidence>
<feature type="transmembrane region" description="Helical" evidence="7">
    <location>
        <begin position="156"/>
        <end position="176"/>
    </location>
</feature>
<dbReference type="Proteomes" id="UP001586593">
    <property type="component" value="Unassembled WGS sequence"/>
</dbReference>
<feature type="transmembrane region" description="Helical" evidence="7">
    <location>
        <begin position="204"/>
        <end position="227"/>
    </location>
</feature>
<evidence type="ECO:0000256" key="2">
    <source>
        <dbReference type="ARBA" id="ARBA00022692"/>
    </source>
</evidence>
<evidence type="ECO:0000313" key="10">
    <source>
        <dbReference type="Proteomes" id="UP001586593"/>
    </source>
</evidence>
<organism evidence="9 10">
    <name type="scientific">Phialemonium thermophilum</name>
    <dbReference type="NCBI Taxonomy" id="223376"/>
    <lineage>
        <taxon>Eukaryota</taxon>
        <taxon>Fungi</taxon>
        <taxon>Dikarya</taxon>
        <taxon>Ascomycota</taxon>
        <taxon>Pezizomycotina</taxon>
        <taxon>Sordariomycetes</taxon>
        <taxon>Sordariomycetidae</taxon>
        <taxon>Cephalothecales</taxon>
        <taxon>Cephalothecaceae</taxon>
        <taxon>Phialemonium</taxon>
    </lineage>
</organism>
<feature type="compositionally biased region" description="Gly residues" evidence="6">
    <location>
        <begin position="326"/>
        <end position="336"/>
    </location>
</feature>
<comment type="subcellular location">
    <subcellularLocation>
        <location evidence="1">Membrane</location>
        <topology evidence="1">Multi-pass membrane protein</topology>
    </subcellularLocation>
</comment>
<evidence type="ECO:0000256" key="7">
    <source>
        <dbReference type="SAM" id="Phobius"/>
    </source>
</evidence>
<feature type="transmembrane region" description="Helical" evidence="7">
    <location>
        <begin position="274"/>
        <end position="295"/>
    </location>
</feature>
<comment type="similarity">
    <text evidence="5">Belongs to the SAT4 family.</text>
</comment>
<evidence type="ECO:0000256" key="6">
    <source>
        <dbReference type="SAM" id="MobiDB-lite"/>
    </source>
</evidence>
<protein>
    <recommendedName>
        <fullName evidence="8">Rhodopsin domain-containing protein</fullName>
    </recommendedName>
</protein>
<feature type="domain" description="Rhodopsin" evidence="8">
    <location>
        <begin position="45"/>
        <end position="296"/>
    </location>
</feature>
<evidence type="ECO:0000256" key="3">
    <source>
        <dbReference type="ARBA" id="ARBA00022989"/>
    </source>
</evidence>
<evidence type="ECO:0000256" key="1">
    <source>
        <dbReference type="ARBA" id="ARBA00004141"/>
    </source>
</evidence>
<comment type="caution">
    <text evidence="9">The sequence shown here is derived from an EMBL/GenBank/DDBJ whole genome shotgun (WGS) entry which is preliminary data.</text>
</comment>
<dbReference type="EMBL" id="JAZHXJ010000093">
    <property type="protein sequence ID" value="KAL1875310.1"/>
    <property type="molecule type" value="Genomic_DNA"/>
</dbReference>
<feature type="compositionally biased region" description="Basic and acidic residues" evidence="6">
    <location>
        <begin position="415"/>
        <end position="424"/>
    </location>
</feature>
<accession>A0ABR3XI37</accession>
<feature type="region of interest" description="Disordered" evidence="6">
    <location>
        <begin position="318"/>
        <end position="364"/>
    </location>
</feature>
<proteinExistence type="inferred from homology"/>
<dbReference type="InterPro" id="IPR052337">
    <property type="entry name" value="SAT4-like"/>
</dbReference>
<evidence type="ECO:0000259" key="8">
    <source>
        <dbReference type="Pfam" id="PF20684"/>
    </source>
</evidence>
<keyword evidence="3 7" id="KW-1133">Transmembrane helix</keyword>
<evidence type="ECO:0000256" key="5">
    <source>
        <dbReference type="ARBA" id="ARBA00038359"/>
    </source>
</evidence>
<dbReference type="PANTHER" id="PTHR33048">
    <property type="entry name" value="PTH11-LIKE INTEGRAL MEMBRANE PROTEIN (AFU_ORTHOLOGUE AFUA_5G11245)"/>
    <property type="match status" value="1"/>
</dbReference>
<keyword evidence="10" id="KW-1185">Reference proteome</keyword>
<feature type="transmembrane region" description="Helical" evidence="7">
    <location>
        <begin position="63"/>
        <end position="82"/>
    </location>
</feature>
<keyword evidence="4 7" id="KW-0472">Membrane</keyword>
<name>A0ABR3XI37_9PEZI</name>
<evidence type="ECO:0000313" key="9">
    <source>
        <dbReference type="EMBL" id="KAL1875310.1"/>
    </source>
</evidence>
<dbReference type="InterPro" id="IPR049326">
    <property type="entry name" value="Rhodopsin_dom_fungi"/>
</dbReference>